<evidence type="ECO:0000313" key="2">
    <source>
        <dbReference type="EMBL" id="QUH29542.1"/>
    </source>
</evidence>
<sequence>MNKLLSELKDYLKEKYKCHIIILYGSYARGDFTEESDIDIICFGDGIASCNDTQVFNGKQLDVWIYDTKQMKEPENYLHILNNRILLDDKGMAQDFINKIQEVYDDGPAQLDEGKKQFNRDWLLKMFRRTKKGDVEGLYRHHWMIKESLEIYFELQGKWFLGVKNALRWLQENDEEGYILFKNAFEGEAGSEECRKLIEYIVSK</sequence>
<dbReference type="EMBL" id="CP058561">
    <property type="protein sequence ID" value="QUH29542.1"/>
    <property type="molecule type" value="Genomic_DNA"/>
</dbReference>
<protein>
    <submittedName>
        <fullName evidence="2">Nucleotidyltransferase domain-containing protein</fullName>
    </submittedName>
</protein>
<dbReference type="SUPFAM" id="SSF81301">
    <property type="entry name" value="Nucleotidyltransferase"/>
    <property type="match status" value="1"/>
</dbReference>
<evidence type="ECO:0000259" key="1">
    <source>
        <dbReference type="Pfam" id="PF01909"/>
    </source>
</evidence>
<dbReference type="RefSeq" id="WP_212693581.1">
    <property type="nucleotide sequence ID" value="NZ_CP058561.1"/>
</dbReference>
<dbReference type="InterPro" id="IPR002934">
    <property type="entry name" value="Polymerase_NTP_transf_dom"/>
</dbReference>
<organism evidence="2 3">
    <name type="scientific">Vallitalea guaymasensis</name>
    <dbReference type="NCBI Taxonomy" id="1185412"/>
    <lineage>
        <taxon>Bacteria</taxon>
        <taxon>Bacillati</taxon>
        <taxon>Bacillota</taxon>
        <taxon>Clostridia</taxon>
        <taxon>Lachnospirales</taxon>
        <taxon>Vallitaleaceae</taxon>
        <taxon>Vallitalea</taxon>
    </lineage>
</organism>
<reference evidence="2 3" key="1">
    <citation type="submission" date="2020-07" db="EMBL/GenBank/DDBJ databases">
        <title>Vallitalea guaymasensis genome.</title>
        <authorList>
            <person name="Postec A."/>
        </authorList>
    </citation>
    <scope>NUCLEOTIDE SEQUENCE [LARGE SCALE GENOMIC DNA]</scope>
    <source>
        <strain evidence="2 3">Ra1766G1</strain>
    </source>
</reference>
<gene>
    <name evidence="2" type="ORF">HYG85_11745</name>
</gene>
<dbReference type="CDD" id="cd05403">
    <property type="entry name" value="NT_KNTase_like"/>
    <property type="match status" value="1"/>
</dbReference>
<dbReference type="InterPro" id="IPR043519">
    <property type="entry name" value="NT_sf"/>
</dbReference>
<keyword evidence="3" id="KW-1185">Reference proteome</keyword>
<evidence type="ECO:0000313" key="3">
    <source>
        <dbReference type="Proteomes" id="UP000677305"/>
    </source>
</evidence>
<dbReference type="PANTHER" id="PTHR33933:SF1">
    <property type="entry name" value="PROTEIN ADENYLYLTRANSFERASE MNTA-RELATED"/>
    <property type="match status" value="1"/>
</dbReference>
<proteinExistence type="predicted"/>
<name>A0A8J8SCA5_9FIRM</name>
<dbReference type="KEGG" id="vgu:HYG85_11745"/>
<accession>A0A8J8SCA5</accession>
<feature type="domain" description="Polymerase nucleotidyl transferase" evidence="1">
    <location>
        <begin position="5"/>
        <end position="49"/>
    </location>
</feature>
<dbReference type="Pfam" id="PF01909">
    <property type="entry name" value="NTP_transf_2"/>
    <property type="match status" value="1"/>
</dbReference>
<dbReference type="Proteomes" id="UP000677305">
    <property type="component" value="Chromosome"/>
</dbReference>
<dbReference type="InterPro" id="IPR052548">
    <property type="entry name" value="Type_VII_TA_antitoxin"/>
</dbReference>
<dbReference type="AlphaFoldDB" id="A0A8J8SCA5"/>
<dbReference type="PANTHER" id="PTHR33933">
    <property type="entry name" value="NUCLEOTIDYLTRANSFERASE"/>
    <property type="match status" value="1"/>
</dbReference>
<dbReference type="Gene3D" id="3.30.460.10">
    <property type="entry name" value="Beta Polymerase, domain 2"/>
    <property type="match status" value="1"/>
</dbReference>
<dbReference type="GO" id="GO:0016779">
    <property type="term" value="F:nucleotidyltransferase activity"/>
    <property type="evidence" value="ECO:0007669"/>
    <property type="project" value="InterPro"/>
</dbReference>